<dbReference type="OrthoDB" id="343114at2759"/>
<evidence type="ECO:0000313" key="3">
    <source>
        <dbReference type="Proteomes" id="UP000678499"/>
    </source>
</evidence>
<accession>A0A7R9BXU3</accession>
<sequence length="282" mass="31728">MAYKSSGQDLKKIAFKEQSWLGLITIEVFSADYAQKHLLEKLEKEIKAHPEKYSSKNKDKSDTEDCMLNSVNLVKLIKSEIASTDKDLIKEALSRRSTSGTTALLVLQNEEFLVVGNVGDSRGVMCCNNSDGSMTSIPLSYDHKPDQLKEKKRIEEAGGWVLFNGVWRVLGILAVSRAMGDTLFKDRNLVISDPDVLCFPLRGSSDPKFYILDNVSVLSVLLPDLGNKKRVVDRRQSVNSPSLGRKQRPARRVVSFEEMERRMMTLEGKSKPEKIEEKVTES</sequence>
<dbReference type="CDD" id="cd00143">
    <property type="entry name" value="PP2Cc"/>
    <property type="match status" value="1"/>
</dbReference>
<keyword evidence="3" id="KW-1185">Reference proteome</keyword>
<dbReference type="InterPro" id="IPR001932">
    <property type="entry name" value="PPM-type_phosphatase-like_dom"/>
</dbReference>
<dbReference type="Pfam" id="PF00481">
    <property type="entry name" value="PP2C"/>
    <property type="match status" value="1"/>
</dbReference>
<dbReference type="PANTHER" id="PTHR47992">
    <property type="entry name" value="PROTEIN PHOSPHATASE"/>
    <property type="match status" value="1"/>
</dbReference>
<dbReference type="InterPro" id="IPR015655">
    <property type="entry name" value="PP2C"/>
</dbReference>
<protein>
    <recommendedName>
        <fullName evidence="1">PPM-type phosphatase domain-containing protein</fullName>
    </recommendedName>
</protein>
<organism evidence="2">
    <name type="scientific">Notodromas monacha</name>
    <dbReference type="NCBI Taxonomy" id="399045"/>
    <lineage>
        <taxon>Eukaryota</taxon>
        <taxon>Metazoa</taxon>
        <taxon>Ecdysozoa</taxon>
        <taxon>Arthropoda</taxon>
        <taxon>Crustacea</taxon>
        <taxon>Oligostraca</taxon>
        <taxon>Ostracoda</taxon>
        <taxon>Podocopa</taxon>
        <taxon>Podocopida</taxon>
        <taxon>Cypridocopina</taxon>
        <taxon>Cypridoidea</taxon>
        <taxon>Cyprididae</taxon>
        <taxon>Notodromas</taxon>
    </lineage>
</organism>
<dbReference type="AlphaFoldDB" id="A0A7R9BXU3"/>
<name>A0A7R9BXU3_9CRUS</name>
<gene>
    <name evidence="2" type="ORF">NMOB1V02_LOCUS11251</name>
</gene>
<dbReference type="EMBL" id="OA887811">
    <property type="protein sequence ID" value="CAD7283638.1"/>
    <property type="molecule type" value="Genomic_DNA"/>
</dbReference>
<proteinExistence type="predicted"/>
<evidence type="ECO:0000313" key="2">
    <source>
        <dbReference type="EMBL" id="CAD7283638.1"/>
    </source>
</evidence>
<dbReference type="EMBL" id="CAJPEX010005774">
    <property type="protein sequence ID" value="CAG0923790.1"/>
    <property type="molecule type" value="Genomic_DNA"/>
</dbReference>
<dbReference type="PROSITE" id="PS51746">
    <property type="entry name" value="PPM_2"/>
    <property type="match status" value="1"/>
</dbReference>
<evidence type="ECO:0000259" key="1">
    <source>
        <dbReference type="PROSITE" id="PS51746"/>
    </source>
</evidence>
<dbReference type="Proteomes" id="UP000678499">
    <property type="component" value="Unassembled WGS sequence"/>
</dbReference>
<dbReference type="Gene3D" id="3.60.40.10">
    <property type="entry name" value="PPM-type phosphatase domain"/>
    <property type="match status" value="1"/>
</dbReference>
<reference evidence="2" key="1">
    <citation type="submission" date="2020-11" db="EMBL/GenBank/DDBJ databases">
        <authorList>
            <person name="Tran Van P."/>
        </authorList>
    </citation>
    <scope>NUCLEOTIDE SEQUENCE</scope>
</reference>
<dbReference type="InterPro" id="IPR036457">
    <property type="entry name" value="PPM-type-like_dom_sf"/>
</dbReference>
<dbReference type="SMART" id="SM00332">
    <property type="entry name" value="PP2Cc"/>
    <property type="match status" value="1"/>
</dbReference>
<feature type="domain" description="PPM-type phosphatase" evidence="1">
    <location>
        <begin position="1"/>
        <end position="282"/>
    </location>
</feature>
<dbReference type="GO" id="GO:0004722">
    <property type="term" value="F:protein serine/threonine phosphatase activity"/>
    <property type="evidence" value="ECO:0007669"/>
    <property type="project" value="InterPro"/>
</dbReference>
<dbReference type="SUPFAM" id="SSF81606">
    <property type="entry name" value="PP2C-like"/>
    <property type="match status" value="1"/>
</dbReference>